<comment type="subcellular location">
    <subcellularLocation>
        <location evidence="1 5">Cytoplasm</location>
    </subcellularLocation>
</comment>
<dbReference type="EMBL" id="JABBFO010000011">
    <property type="protein sequence ID" value="MBT0728028.1"/>
    <property type="molecule type" value="Genomic_DNA"/>
</dbReference>
<dbReference type="HAMAP" id="MF_01114">
    <property type="entry name" value="RecX"/>
    <property type="match status" value="1"/>
</dbReference>
<evidence type="ECO:0000256" key="5">
    <source>
        <dbReference type="HAMAP-Rule" id="MF_01114"/>
    </source>
</evidence>
<gene>
    <name evidence="5" type="primary">recX</name>
    <name evidence="8" type="ORF">HGT73_11695</name>
</gene>
<dbReference type="PANTHER" id="PTHR33602:SF1">
    <property type="entry name" value="REGULATORY PROTEIN RECX FAMILY PROTEIN"/>
    <property type="match status" value="1"/>
</dbReference>
<comment type="function">
    <text evidence="5">Modulates RecA activity.</text>
</comment>
<dbReference type="InterPro" id="IPR053925">
    <property type="entry name" value="RecX_HTH_3rd"/>
</dbReference>
<feature type="domain" description="RecX second three-helical" evidence="6">
    <location>
        <begin position="74"/>
        <end position="111"/>
    </location>
</feature>
<dbReference type="Gene3D" id="1.10.10.10">
    <property type="entry name" value="Winged helix-like DNA-binding domain superfamily/Winged helix DNA-binding domain"/>
    <property type="match status" value="3"/>
</dbReference>
<keyword evidence="4 5" id="KW-0963">Cytoplasm</keyword>
<accession>A0ABS5T8I9</accession>
<comment type="similarity">
    <text evidence="2 5">Belongs to the RecX family.</text>
</comment>
<dbReference type="Pfam" id="PF02631">
    <property type="entry name" value="RecX_HTH2"/>
    <property type="match status" value="1"/>
</dbReference>
<evidence type="ECO:0000256" key="2">
    <source>
        <dbReference type="ARBA" id="ARBA00009695"/>
    </source>
</evidence>
<dbReference type="PANTHER" id="PTHR33602">
    <property type="entry name" value="REGULATORY PROTEIN RECX FAMILY PROTEIN"/>
    <property type="match status" value="1"/>
</dbReference>
<protein>
    <recommendedName>
        <fullName evidence="3 5">Regulatory protein RecX</fullName>
    </recommendedName>
</protein>
<evidence type="ECO:0000313" key="8">
    <source>
        <dbReference type="EMBL" id="MBT0728028.1"/>
    </source>
</evidence>
<dbReference type="Pfam" id="PF21981">
    <property type="entry name" value="RecX_HTH3"/>
    <property type="match status" value="1"/>
</dbReference>
<dbReference type="InterPro" id="IPR003783">
    <property type="entry name" value="Regulatory_RecX"/>
</dbReference>
<comment type="caution">
    <text evidence="8">The sequence shown here is derived from an EMBL/GenBank/DDBJ whole genome shotgun (WGS) entry which is preliminary data.</text>
</comment>
<evidence type="ECO:0000259" key="6">
    <source>
        <dbReference type="Pfam" id="PF02631"/>
    </source>
</evidence>
<evidence type="ECO:0000256" key="1">
    <source>
        <dbReference type="ARBA" id="ARBA00004496"/>
    </source>
</evidence>
<sequence>MESKAPNNVVTHSQLLQRAVWMLGQRDHGTQELREKLRQSIARKALRDNTPELVLSEETLEGVIEWCREHGYIDDPRFCQQFIAQRSRRGYGPLRISQDLQRKGFEQAAIQYGLLHSEIDWQQCAREVAEKKAGRRWPTTYPEKVKLQRYLYSRGFQSEDIRAVFENISL</sequence>
<keyword evidence="9" id="KW-1185">Reference proteome</keyword>
<dbReference type="InterPro" id="IPR036388">
    <property type="entry name" value="WH-like_DNA-bd_sf"/>
</dbReference>
<reference evidence="8 9" key="1">
    <citation type="submission" date="2020-04" db="EMBL/GenBank/DDBJ databases">
        <title>Genome sequencing of Rosenbergiella species.</title>
        <authorList>
            <person name="Alvarez-Perez S."/>
            <person name="Lievens B."/>
        </authorList>
    </citation>
    <scope>NUCLEOTIDE SEQUENCE [LARGE SCALE GENOMIC DNA]</scope>
    <source>
        <strain evidence="8 9">CdVSA20.1</strain>
    </source>
</reference>
<dbReference type="RefSeq" id="WP_214215245.1">
    <property type="nucleotide sequence ID" value="NZ_JABBFO010000011.1"/>
</dbReference>
<name>A0ABS5T8I9_9GAMM</name>
<organism evidence="8 9">
    <name type="scientific">Rosenbergiella australiborealis</name>
    <dbReference type="NCBI Taxonomy" id="1544696"/>
    <lineage>
        <taxon>Bacteria</taxon>
        <taxon>Pseudomonadati</taxon>
        <taxon>Pseudomonadota</taxon>
        <taxon>Gammaproteobacteria</taxon>
        <taxon>Enterobacterales</taxon>
        <taxon>Erwiniaceae</taxon>
        <taxon>Rosenbergiella</taxon>
    </lineage>
</organism>
<evidence type="ECO:0000256" key="3">
    <source>
        <dbReference type="ARBA" id="ARBA00018111"/>
    </source>
</evidence>
<feature type="domain" description="RecX third three-helical" evidence="7">
    <location>
        <begin position="120"/>
        <end position="164"/>
    </location>
</feature>
<evidence type="ECO:0000313" key="9">
    <source>
        <dbReference type="Proteomes" id="UP000786875"/>
    </source>
</evidence>
<evidence type="ECO:0000256" key="4">
    <source>
        <dbReference type="ARBA" id="ARBA00022490"/>
    </source>
</evidence>
<dbReference type="Proteomes" id="UP000786875">
    <property type="component" value="Unassembled WGS sequence"/>
</dbReference>
<proteinExistence type="inferred from homology"/>
<evidence type="ECO:0000259" key="7">
    <source>
        <dbReference type="Pfam" id="PF21981"/>
    </source>
</evidence>
<dbReference type="InterPro" id="IPR053924">
    <property type="entry name" value="RecX_HTH_2nd"/>
</dbReference>